<name>A0A1N6IWR5_9BACT</name>
<dbReference type="STRING" id="1121457.SAMN02745161_3009"/>
<gene>
    <name evidence="1" type="ORF">SAMN02745161_3009</name>
</gene>
<evidence type="ECO:0000313" key="1">
    <source>
        <dbReference type="EMBL" id="SIO36431.1"/>
    </source>
</evidence>
<dbReference type="OrthoDB" id="5460397at2"/>
<dbReference type="AlphaFoldDB" id="A0A1N6IWR5"/>
<reference evidence="2" key="1">
    <citation type="submission" date="2016-11" db="EMBL/GenBank/DDBJ databases">
        <authorList>
            <person name="Varghese N."/>
            <person name="Submissions S."/>
        </authorList>
    </citation>
    <scope>NUCLEOTIDE SEQUENCE [LARGE SCALE GENOMIC DNA]</scope>
    <source>
        <strain evidence="2">DSM 17456</strain>
    </source>
</reference>
<dbReference type="Proteomes" id="UP000184694">
    <property type="component" value="Unassembled WGS sequence"/>
</dbReference>
<keyword evidence="2" id="KW-1185">Reference proteome</keyword>
<proteinExistence type="predicted"/>
<sequence>MAKPQLSLIPRKYVNQKNAAAYCGYGVETFRKYEGKYSIPRKGPDNSKYSVEDLDRFMENPHTFCMTQKPRRRNIPEFV</sequence>
<dbReference type="EMBL" id="FSRG01000007">
    <property type="protein sequence ID" value="SIO36431.1"/>
    <property type="molecule type" value="Genomic_DNA"/>
</dbReference>
<dbReference type="RefSeq" id="WP_074217753.1">
    <property type="nucleotide sequence ID" value="NZ_FSRG01000007.1"/>
</dbReference>
<organism evidence="1 2">
    <name type="scientific">Halodesulfovibrio marinisediminis DSM 17456</name>
    <dbReference type="NCBI Taxonomy" id="1121457"/>
    <lineage>
        <taxon>Bacteria</taxon>
        <taxon>Pseudomonadati</taxon>
        <taxon>Thermodesulfobacteriota</taxon>
        <taxon>Desulfovibrionia</taxon>
        <taxon>Desulfovibrionales</taxon>
        <taxon>Desulfovibrionaceae</taxon>
        <taxon>Halodesulfovibrio</taxon>
    </lineage>
</organism>
<accession>A0A1N6IWR5</accession>
<protein>
    <submittedName>
        <fullName evidence="1">Uncharacterized protein</fullName>
    </submittedName>
</protein>
<evidence type="ECO:0000313" key="2">
    <source>
        <dbReference type="Proteomes" id="UP000184694"/>
    </source>
</evidence>